<evidence type="ECO:0000313" key="2">
    <source>
        <dbReference type="Proteomes" id="UP000217790"/>
    </source>
</evidence>
<dbReference type="OMA" id="VVNEWIS"/>
<sequence length="479" mass="54139">MELKIGCLLRFDPNGSWTRYNAFLDTTPSLYSFELTAAILSNGCTLRDKETLNQSVSPGAFLMDSTHSSKLSPRSWYHLLMVRSQDVFSRLDPDHDNNTNTFPLLLYSAILKSFAKSPGCLTQGFDSPLVLGFEDALPYFLDKIYDAVPSMFSTVIEDPSSVDEPSSLKSLRVLAMAIKFLLHRLSLPDYEMSHTTILESLIVVNEWISEDTFSSQEATAVMPVLEDIIARCVVPPLNIDSDDSYWSLRKLWYHTIIAYHSLTTVAPYACSLRGLRSTVDLMTRHWDQTAWSDTCPSEDACEVLTDLLAKHIPVAFTVFREKQCLEFLGNHVFLEASVPMVSAYVAGIFAMQRGSYVDAATLQLHIDYLHNPSNLFIACCILATYCIRNVDRSAIYRDIATLVQLCPQDAAWVDCCGKFRDLVQSDGGDFFSKQHVWSSYDLEYRQLQPDETQVEKDNISYVIQVLDDFFDGRAYTMVS</sequence>
<accession>A0A2H3CKX2</accession>
<protein>
    <submittedName>
        <fullName evidence="1">Uncharacterized protein</fullName>
    </submittedName>
</protein>
<dbReference type="OrthoDB" id="2933011at2759"/>
<dbReference type="InParanoid" id="A0A2H3CKX2"/>
<dbReference type="Proteomes" id="UP000217790">
    <property type="component" value="Unassembled WGS sequence"/>
</dbReference>
<organism evidence="1 2">
    <name type="scientific">Armillaria gallica</name>
    <name type="common">Bulbous honey fungus</name>
    <name type="synonym">Armillaria bulbosa</name>
    <dbReference type="NCBI Taxonomy" id="47427"/>
    <lineage>
        <taxon>Eukaryota</taxon>
        <taxon>Fungi</taxon>
        <taxon>Dikarya</taxon>
        <taxon>Basidiomycota</taxon>
        <taxon>Agaricomycotina</taxon>
        <taxon>Agaricomycetes</taxon>
        <taxon>Agaricomycetidae</taxon>
        <taxon>Agaricales</taxon>
        <taxon>Marasmiineae</taxon>
        <taxon>Physalacriaceae</taxon>
        <taxon>Armillaria</taxon>
    </lineage>
</organism>
<gene>
    <name evidence="1" type="ORF">ARMGADRAFT_667840</name>
</gene>
<keyword evidence="2" id="KW-1185">Reference proteome</keyword>
<evidence type="ECO:0000313" key="1">
    <source>
        <dbReference type="EMBL" id="PBK83739.1"/>
    </source>
</evidence>
<dbReference type="EMBL" id="KZ293704">
    <property type="protein sequence ID" value="PBK83739.1"/>
    <property type="molecule type" value="Genomic_DNA"/>
</dbReference>
<dbReference type="AlphaFoldDB" id="A0A2H3CKX2"/>
<reference evidence="2" key="1">
    <citation type="journal article" date="2017" name="Nat. Ecol. Evol.">
        <title>Genome expansion and lineage-specific genetic innovations in the forest pathogenic fungi Armillaria.</title>
        <authorList>
            <person name="Sipos G."/>
            <person name="Prasanna A.N."/>
            <person name="Walter M.C."/>
            <person name="O'Connor E."/>
            <person name="Balint B."/>
            <person name="Krizsan K."/>
            <person name="Kiss B."/>
            <person name="Hess J."/>
            <person name="Varga T."/>
            <person name="Slot J."/>
            <person name="Riley R."/>
            <person name="Boka B."/>
            <person name="Rigling D."/>
            <person name="Barry K."/>
            <person name="Lee J."/>
            <person name="Mihaltcheva S."/>
            <person name="LaButti K."/>
            <person name="Lipzen A."/>
            <person name="Waldron R."/>
            <person name="Moloney N.M."/>
            <person name="Sperisen C."/>
            <person name="Kredics L."/>
            <person name="Vagvoelgyi C."/>
            <person name="Patrignani A."/>
            <person name="Fitzpatrick D."/>
            <person name="Nagy I."/>
            <person name="Doyle S."/>
            <person name="Anderson J.B."/>
            <person name="Grigoriev I.V."/>
            <person name="Gueldener U."/>
            <person name="Muensterkoetter M."/>
            <person name="Nagy L.G."/>
        </authorList>
    </citation>
    <scope>NUCLEOTIDE SEQUENCE [LARGE SCALE GENOMIC DNA]</scope>
    <source>
        <strain evidence="2">Ar21-2</strain>
    </source>
</reference>
<name>A0A2H3CKX2_ARMGA</name>
<proteinExistence type="predicted"/>